<dbReference type="InterPro" id="IPR051910">
    <property type="entry name" value="ComF/GntX_DNA_util-trans"/>
</dbReference>
<sequence length="124" mass="13002">MLGHRRHPADRRARPHTTVGARRRGGDPVTRLARAAVARHPDIAVASVLRIRALTRDSVGLGTAERERNIAGRVVLRGRPAPLPGADVLVVDDVVTTGATARESVRVLHAAGARVAAVLAIAAA</sequence>
<dbReference type="PANTHER" id="PTHR47505:SF1">
    <property type="entry name" value="DNA UTILIZATION PROTEIN YHGH"/>
    <property type="match status" value="1"/>
</dbReference>
<feature type="compositionally biased region" description="Basic residues" evidence="1">
    <location>
        <begin position="1"/>
        <end position="15"/>
    </location>
</feature>
<gene>
    <name evidence="2" type="ORF">JPH1_41760</name>
</gene>
<dbReference type="Gene3D" id="3.40.50.2020">
    <property type="match status" value="1"/>
</dbReference>
<protein>
    <recommendedName>
        <fullName evidence="4">Phosphoribosyltransferase domain-containing protein</fullName>
    </recommendedName>
</protein>
<dbReference type="AlphaFoldDB" id="A0AAI8SR50"/>
<dbReference type="PANTHER" id="PTHR47505">
    <property type="entry name" value="DNA UTILIZATION PROTEIN YHGH"/>
    <property type="match status" value="1"/>
</dbReference>
<dbReference type="EMBL" id="AP020326">
    <property type="protein sequence ID" value="BBN49701.1"/>
    <property type="molecule type" value="Genomic_DNA"/>
</dbReference>
<name>A0AAI8SR50_MYCAV</name>
<dbReference type="Proteomes" id="UP000327362">
    <property type="component" value="Chromosome"/>
</dbReference>
<evidence type="ECO:0000256" key="1">
    <source>
        <dbReference type="SAM" id="MobiDB-lite"/>
    </source>
</evidence>
<proteinExistence type="predicted"/>
<dbReference type="SUPFAM" id="SSF53271">
    <property type="entry name" value="PRTase-like"/>
    <property type="match status" value="1"/>
</dbReference>
<organism evidence="2 3">
    <name type="scientific">Mycobacterium avium subsp. hominissuis</name>
    <dbReference type="NCBI Taxonomy" id="439334"/>
    <lineage>
        <taxon>Bacteria</taxon>
        <taxon>Bacillati</taxon>
        <taxon>Actinomycetota</taxon>
        <taxon>Actinomycetes</taxon>
        <taxon>Mycobacteriales</taxon>
        <taxon>Mycobacteriaceae</taxon>
        <taxon>Mycobacterium</taxon>
        <taxon>Mycobacterium avium complex (MAC)</taxon>
    </lineage>
</organism>
<dbReference type="InterPro" id="IPR029057">
    <property type="entry name" value="PRTase-like"/>
</dbReference>
<evidence type="ECO:0008006" key="4">
    <source>
        <dbReference type="Google" id="ProtNLM"/>
    </source>
</evidence>
<reference evidence="2 3" key="1">
    <citation type="submission" date="2019-09" db="EMBL/GenBank/DDBJ databases">
        <title>Complete genome sequence of Mycobacterium avium subsp. hominissuis strain JP-H-1.</title>
        <authorList>
            <person name="Kinoshita Y."/>
            <person name="Niwa H."/>
            <person name="Uchida-Fujii E."/>
            <person name="Nukada T."/>
        </authorList>
    </citation>
    <scope>NUCLEOTIDE SEQUENCE [LARGE SCALE GENOMIC DNA]</scope>
    <source>
        <strain evidence="2 3">JP-H-1</strain>
    </source>
</reference>
<feature type="region of interest" description="Disordered" evidence="1">
    <location>
        <begin position="1"/>
        <end position="26"/>
    </location>
</feature>
<evidence type="ECO:0000313" key="2">
    <source>
        <dbReference type="EMBL" id="BBN49701.1"/>
    </source>
</evidence>
<accession>A0AAI8SR50</accession>
<evidence type="ECO:0000313" key="3">
    <source>
        <dbReference type="Proteomes" id="UP000327362"/>
    </source>
</evidence>